<accession>A0A1I9YG11</accession>
<reference evidence="4" key="2">
    <citation type="submission" date="2021-06" db="EMBL/GenBank/DDBJ databases">
        <authorList>
            <person name="Rogers T.H."/>
            <person name="Ramsay J.P."/>
            <person name="Wang P."/>
            <person name="Terpolilli J."/>
        </authorList>
    </citation>
    <scope>NUCLEOTIDE SEQUENCE [LARGE SCALE GENOMIC DNA]</scope>
    <source>
        <strain evidence="4">WSM5005</strain>
    </source>
</reference>
<reference evidence="4" key="1">
    <citation type="submission" date="2016-09" db="EMBL/GenBank/DDBJ databases">
        <title>The Complete Genome of Burkholderia sprentiae wsm5005.</title>
        <authorList>
            <person name="De Meyer S."/>
            <person name="Wang P."/>
            <person name="Terpolilli J."/>
        </authorList>
    </citation>
    <scope>NUCLEOTIDE SEQUENCE [LARGE SCALE GENOMIC DNA]</scope>
    <source>
        <strain evidence="4">WSM5005</strain>
    </source>
</reference>
<dbReference type="KEGG" id="pspw:BJG93_07505"/>
<protein>
    <submittedName>
        <fullName evidence="4">DUF4212 domain-containing protein</fullName>
    </submittedName>
</protein>
<feature type="transmembrane region" description="Helical" evidence="2">
    <location>
        <begin position="35"/>
        <end position="61"/>
    </location>
</feature>
<keyword evidence="2" id="KW-0472">Membrane</keyword>
<name>A0A1I9YG11_9BURK</name>
<dbReference type="Proteomes" id="UP000179860">
    <property type="component" value="Chromosome 1"/>
</dbReference>
<evidence type="ECO:0000313" key="5">
    <source>
        <dbReference type="Proteomes" id="UP000179860"/>
    </source>
</evidence>
<gene>
    <name evidence="4" type="ORF">BJG93_07505</name>
</gene>
<dbReference type="NCBIfam" id="TIGR03647">
    <property type="entry name" value="Na_symport_sm"/>
    <property type="match status" value="1"/>
</dbReference>
<proteinExistence type="predicted"/>
<dbReference type="STRING" id="754502.BJG93_07505"/>
<dbReference type="Pfam" id="PF13937">
    <property type="entry name" value="DUF4212"/>
    <property type="match status" value="1"/>
</dbReference>
<keyword evidence="2" id="KW-0812">Transmembrane</keyword>
<evidence type="ECO:0000313" key="4">
    <source>
        <dbReference type="EMBL" id="APA85244.2"/>
    </source>
</evidence>
<keyword evidence="5" id="KW-1185">Reference proteome</keyword>
<evidence type="ECO:0000256" key="1">
    <source>
        <dbReference type="SAM" id="MobiDB-lite"/>
    </source>
</evidence>
<feature type="region of interest" description="Disordered" evidence="1">
    <location>
        <begin position="107"/>
        <end position="142"/>
    </location>
</feature>
<feature type="domain" description="Sodium symporter small subunit" evidence="3">
    <location>
        <begin position="30"/>
        <end position="102"/>
    </location>
</feature>
<evidence type="ECO:0000259" key="3">
    <source>
        <dbReference type="Pfam" id="PF13937"/>
    </source>
</evidence>
<dbReference type="InterPro" id="IPR019886">
    <property type="entry name" value="Na_symporter_ssu"/>
</dbReference>
<evidence type="ECO:0000256" key="2">
    <source>
        <dbReference type="SAM" id="Phobius"/>
    </source>
</evidence>
<organism evidence="4 5">
    <name type="scientific">Paraburkholderia sprentiae WSM5005</name>
    <dbReference type="NCBI Taxonomy" id="754502"/>
    <lineage>
        <taxon>Bacteria</taxon>
        <taxon>Pseudomonadati</taxon>
        <taxon>Pseudomonadota</taxon>
        <taxon>Betaproteobacteria</taxon>
        <taxon>Burkholderiales</taxon>
        <taxon>Burkholderiaceae</taxon>
        <taxon>Paraburkholderia</taxon>
    </lineage>
</organism>
<keyword evidence="2" id="KW-1133">Transmembrane helix</keyword>
<dbReference type="EMBL" id="CP017561">
    <property type="protein sequence ID" value="APA85244.2"/>
    <property type="molecule type" value="Genomic_DNA"/>
</dbReference>
<dbReference type="AlphaFoldDB" id="A0A1I9YG11"/>
<feature type="transmembrane region" description="Helical" evidence="2">
    <location>
        <begin position="73"/>
        <end position="94"/>
    </location>
</feature>
<feature type="compositionally biased region" description="Low complexity" evidence="1">
    <location>
        <begin position="113"/>
        <end position="125"/>
    </location>
</feature>
<sequence>MAAPHLSSHATLNPPPEPPPVSAAMALAHRKYWRFNLALIATLMTLGFFVSFVVPMLAPALAQVRVGGFSLPFYFGAQGAILIYLALIVVYIVLMQRADRRLQRAFEVDSQRDAASGPAADSPSRANDDVKAGADTPAVRGR</sequence>
<dbReference type="RefSeq" id="WP_027197278.1">
    <property type="nucleotide sequence ID" value="NZ_CP017561.2"/>
</dbReference>